<sequence length="331" mass="35290">MLPAIIQSATERHTRHVHGLSPRRACPLSFVQFAINPAPRLGAPGEHTHNLQVHLYYGAGPTPARCVSTRAVFYPCRPTLTGLRYSLDSLFAGTLVHTCPGTRDSRRPRRSARAAQGPCTTSMWAARRRGVAAVCQARPVDYPIFWSARETIAALDVVDDLPPAPHTSIPPTRPASARPAPTADARAAHRSSRVPPAAESRLRPAQGRAHRVLAAGSARGADKPLCISHLTHAAGPPAASPWRVMACAIAHVQRGAASCIALGGAVPRLGGAGGHARDPARERAARSDSEAGAPYPQPYNQITRPRAFLTPSSQARTLSSPSHRRRRSGTH</sequence>
<dbReference type="EMBL" id="KN817531">
    <property type="protein sequence ID" value="KJA25456.1"/>
    <property type="molecule type" value="Genomic_DNA"/>
</dbReference>
<reference evidence="3" key="1">
    <citation type="submission" date="2014-04" db="EMBL/GenBank/DDBJ databases">
        <title>Evolutionary Origins and Diversification of the Mycorrhizal Mutualists.</title>
        <authorList>
            <consortium name="DOE Joint Genome Institute"/>
            <consortium name="Mycorrhizal Genomics Consortium"/>
            <person name="Kohler A."/>
            <person name="Kuo A."/>
            <person name="Nagy L.G."/>
            <person name="Floudas D."/>
            <person name="Copeland A."/>
            <person name="Barry K.W."/>
            <person name="Cichocki N."/>
            <person name="Veneault-Fourrey C."/>
            <person name="LaButti K."/>
            <person name="Lindquist E.A."/>
            <person name="Lipzen A."/>
            <person name="Lundell T."/>
            <person name="Morin E."/>
            <person name="Murat C."/>
            <person name="Riley R."/>
            <person name="Ohm R."/>
            <person name="Sun H."/>
            <person name="Tunlid A."/>
            <person name="Henrissat B."/>
            <person name="Grigoriev I.V."/>
            <person name="Hibbett D.S."/>
            <person name="Martin F."/>
        </authorList>
    </citation>
    <scope>NUCLEOTIDE SEQUENCE [LARGE SCALE GENOMIC DNA]</scope>
    <source>
        <strain evidence="3">FD-334 SS-4</strain>
    </source>
</reference>
<protein>
    <submittedName>
        <fullName evidence="2">Uncharacterized protein</fullName>
    </submittedName>
</protein>
<feature type="compositionally biased region" description="Basic residues" evidence="1">
    <location>
        <begin position="322"/>
        <end position="331"/>
    </location>
</feature>
<keyword evidence="3" id="KW-1185">Reference proteome</keyword>
<proteinExistence type="predicted"/>
<evidence type="ECO:0000313" key="3">
    <source>
        <dbReference type="Proteomes" id="UP000054270"/>
    </source>
</evidence>
<feature type="compositionally biased region" description="Low complexity" evidence="1">
    <location>
        <begin position="174"/>
        <end position="185"/>
    </location>
</feature>
<feature type="compositionally biased region" description="Polar residues" evidence="1">
    <location>
        <begin position="310"/>
        <end position="321"/>
    </location>
</feature>
<feature type="region of interest" description="Disordered" evidence="1">
    <location>
        <begin position="271"/>
        <end position="331"/>
    </location>
</feature>
<accession>A0A0D2PA00</accession>
<dbReference type="Proteomes" id="UP000054270">
    <property type="component" value="Unassembled WGS sequence"/>
</dbReference>
<gene>
    <name evidence="2" type="ORF">HYPSUDRAFT_213837</name>
</gene>
<feature type="compositionally biased region" description="Basic and acidic residues" evidence="1">
    <location>
        <begin position="275"/>
        <end position="289"/>
    </location>
</feature>
<name>A0A0D2PA00_HYPSF</name>
<evidence type="ECO:0000313" key="2">
    <source>
        <dbReference type="EMBL" id="KJA25456.1"/>
    </source>
</evidence>
<evidence type="ECO:0000256" key="1">
    <source>
        <dbReference type="SAM" id="MobiDB-lite"/>
    </source>
</evidence>
<dbReference type="AlphaFoldDB" id="A0A0D2PA00"/>
<feature type="region of interest" description="Disordered" evidence="1">
    <location>
        <begin position="163"/>
        <end position="215"/>
    </location>
</feature>
<organism evidence="2 3">
    <name type="scientific">Hypholoma sublateritium (strain FD-334 SS-4)</name>
    <dbReference type="NCBI Taxonomy" id="945553"/>
    <lineage>
        <taxon>Eukaryota</taxon>
        <taxon>Fungi</taxon>
        <taxon>Dikarya</taxon>
        <taxon>Basidiomycota</taxon>
        <taxon>Agaricomycotina</taxon>
        <taxon>Agaricomycetes</taxon>
        <taxon>Agaricomycetidae</taxon>
        <taxon>Agaricales</taxon>
        <taxon>Agaricineae</taxon>
        <taxon>Strophariaceae</taxon>
        <taxon>Hypholoma</taxon>
    </lineage>
</organism>